<gene>
    <name evidence="9" type="ORF">DN820_16760</name>
</gene>
<sequence length="491" mass="53471">MPELPATPDCCWTASAPDSRFPRLTGHSECDVVVVGAGIVGLSAAMTLCEAGKSVVVIEARDVGRQVTGRSTAKITTQHALIYRHLIDTFGQELAQCYADANREAVDRIRHWVETLQIDCDYQRQSAFAYACSPDWRAAIEQEAEAARRLGFAARVLEQAPLPFATAGALEFPDQAQFNPASYLVGLAAAIEARGGRIHQQTRAQRFERQQRWQVGFEGGSIEADQVILATHMPVETPIDLASPTQPRCHVAMAFRPTEGAHLPGMFIGVDEPTHSIRMGRDAEGPLLIVLGPRFRTGQDGDVARRFVDLENWARSNLPAGEPVWRWCNEDYDTADRVAYVGEPDPKQSPGLFVATGFNGWGISNGTAAGLGIARQIITGRRPWKHLYDPNRPAPDDYNQSSDSQSQVDGLDAIGRGEGGVITRDDEKIAVWRDDAGALHAVSAACTHMGCTVTWNNADRTWDCPCHGSIFQADGDVIHGPAIEPLAARSL</sequence>
<evidence type="ECO:0000256" key="6">
    <source>
        <dbReference type="ARBA" id="ARBA00023157"/>
    </source>
</evidence>
<dbReference type="PANTHER" id="PTHR13847">
    <property type="entry name" value="SARCOSINE DEHYDROGENASE-RELATED"/>
    <property type="match status" value="1"/>
</dbReference>
<feature type="compositionally biased region" description="Low complexity" evidence="7">
    <location>
        <begin position="396"/>
        <end position="409"/>
    </location>
</feature>
<dbReference type="AlphaFoldDB" id="A0A5R9QC44"/>
<dbReference type="InterPro" id="IPR036922">
    <property type="entry name" value="Rieske_2Fe-2S_sf"/>
</dbReference>
<keyword evidence="4" id="KW-0408">Iron</keyword>
<evidence type="ECO:0000256" key="3">
    <source>
        <dbReference type="ARBA" id="ARBA00023002"/>
    </source>
</evidence>
<dbReference type="Gene3D" id="3.30.9.10">
    <property type="entry name" value="D-Amino Acid Oxidase, subunit A, domain 2"/>
    <property type="match status" value="1"/>
</dbReference>
<feature type="region of interest" description="Disordered" evidence="7">
    <location>
        <begin position="386"/>
        <end position="419"/>
    </location>
</feature>
<keyword evidence="1" id="KW-0001">2Fe-2S</keyword>
<evidence type="ECO:0000256" key="4">
    <source>
        <dbReference type="ARBA" id="ARBA00023004"/>
    </source>
</evidence>
<name>A0A5R9QC44_9GAMM</name>
<keyword evidence="6" id="KW-1015">Disulfide bond</keyword>
<dbReference type="Gene3D" id="2.102.10.10">
    <property type="entry name" value="Rieske [2Fe-2S] iron-sulphur domain"/>
    <property type="match status" value="1"/>
</dbReference>
<dbReference type="InterPro" id="IPR005805">
    <property type="entry name" value="Rieske_Fe-S_prot_C"/>
</dbReference>
<keyword evidence="2" id="KW-0479">Metal-binding</keyword>
<dbReference type="InterPro" id="IPR036188">
    <property type="entry name" value="FAD/NAD-bd_sf"/>
</dbReference>
<evidence type="ECO:0000259" key="8">
    <source>
        <dbReference type="PROSITE" id="PS51296"/>
    </source>
</evidence>
<organism evidence="9 10">
    <name type="scientific">Stutzerimonas nosocomialis</name>
    <dbReference type="NCBI Taxonomy" id="1056496"/>
    <lineage>
        <taxon>Bacteria</taxon>
        <taxon>Pseudomonadati</taxon>
        <taxon>Pseudomonadota</taxon>
        <taxon>Gammaproteobacteria</taxon>
        <taxon>Pseudomonadales</taxon>
        <taxon>Pseudomonadaceae</taxon>
        <taxon>Stutzerimonas</taxon>
    </lineage>
</organism>
<dbReference type="SUPFAM" id="SSF51905">
    <property type="entry name" value="FAD/NAD(P)-binding domain"/>
    <property type="match status" value="1"/>
</dbReference>
<dbReference type="InterPro" id="IPR017941">
    <property type="entry name" value="Rieske_2Fe-2S"/>
</dbReference>
<evidence type="ECO:0000313" key="9">
    <source>
        <dbReference type="EMBL" id="TLX62333.1"/>
    </source>
</evidence>
<dbReference type="RefSeq" id="WP_138412339.1">
    <property type="nucleotide sequence ID" value="NZ_QLAG01000023.1"/>
</dbReference>
<keyword evidence="10" id="KW-1185">Reference proteome</keyword>
<protein>
    <submittedName>
        <fullName evidence="9">FAD-dependent oxidoreductase</fullName>
    </submittedName>
</protein>
<evidence type="ECO:0000256" key="5">
    <source>
        <dbReference type="ARBA" id="ARBA00023014"/>
    </source>
</evidence>
<evidence type="ECO:0000256" key="1">
    <source>
        <dbReference type="ARBA" id="ARBA00022714"/>
    </source>
</evidence>
<evidence type="ECO:0000256" key="2">
    <source>
        <dbReference type="ARBA" id="ARBA00022723"/>
    </source>
</evidence>
<keyword evidence="3" id="KW-0560">Oxidoreductase</keyword>
<dbReference type="SUPFAM" id="SSF50022">
    <property type="entry name" value="ISP domain"/>
    <property type="match status" value="1"/>
</dbReference>
<reference evidence="9 10" key="1">
    <citation type="journal article" date="2017" name="Eur. J. Clin. Microbiol. Infect. Dis.">
        <title>Uncommonly isolated clinical Pseudomonas: identification and phylogenetic assignation.</title>
        <authorList>
            <person name="Mulet M."/>
            <person name="Gomila M."/>
            <person name="Ramirez A."/>
            <person name="Cardew S."/>
            <person name="Moore E.R."/>
            <person name="Lalucat J."/>
            <person name="Garcia-Valdes E."/>
        </authorList>
    </citation>
    <scope>NUCLEOTIDE SEQUENCE [LARGE SCALE GENOMIC DNA]</scope>
    <source>
        <strain evidence="9 10">SD129</strain>
    </source>
</reference>
<dbReference type="FunFam" id="2.102.10.10:FF:000014">
    <property type="entry name" value="Oxidoreductase, FAD dependent"/>
    <property type="match status" value="1"/>
</dbReference>
<dbReference type="PANTHER" id="PTHR13847:SF274">
    <property type="entry name" value="RIESKE 2FE-2S IRON-SULFUR PROTEIN YHFW-RELATED"/>
    <property type="match status" value="1"/>
</dbReference>
<dbReference type="GO" id="GO:0016020">
    <property type="term" value="C:membrane"/>
    <property type="evidence" value="ECO:0007669"/>
    <property type="project" value="InterPro"/>
</dbReference>
<keyword evidence="5" id="KW-0411">Iron-sulfur</keyword>
<dbReference type="PROSITE" id="PS51296">
    <property type="entry name" value="RIESKE"/>
    <property type="match status" value="1"/>
</dbReference>
<dbReference type="Pfam" id="PF01266">
    <property type="entry name" value="DAO"/>
    <property type="match status" value="1"/>
</dbReference>
<dbReference type="GO" id="GO:0051537">
    <property type="term" value="F:2 iron, 2 sulfur cluster binding"/>
    <property type="evidence" value="ECO:0007669"/>
    <property type="project" value="UniProtKB-KW"/>
</dbReference>
<dbReference type="InterPro" id="IPR006076">
    <property type="entry name" value="FAD-dep_OxRdtase"/>
</dbReference>
<dbReference type="Gene3D" id="3.50.50.60">
    <property type="entry name" value="FAD/NAD(P)-binding domain"/>
    <property type="match status" value="1"/>
</dbReference>
<feature type="domain" description="Rieske" evidence="8">
    <location>
        <begin position="406"/>
        <end position="491"/>
    </location>
</feature>
<dbReference type="PRINTS" id="PR00162">
    <property type="entry name" value="RIESKE"/>
</dbReference>
<evidence type="ECO:0000313" key="10">
    <source>
        <dbReference type="Proteomes" id="UP000306753"/>
    </source>
</evidence>
<accession>A0A5R9QC44</accession>
<dbReference type="GO" id="GO:0046872">
    <property type="term" value="F:metal ion binding"/>
    <property type="evidence" value="ECO:0007669"/>
    <property type="project" value="UniProtKB-KW"/>
</dbReference>
<proteinExistence type="predicted"/>
<dbReference type="GO" id="GO:0005737">
    <property type="term" value="C:cytoplasm"/>
    <property type="evidence" value="ECO:0007669"/>
    <property type="project" value="TreeGrafter"/>
</dbReference>
<dbReference type="GO" id="GO:0016491">
    <property type="term" value="F:oxidoreductase activity"/>
    <property type="evidence" value="ECO:0007669"/>
    <property type="project" value="UniProtKB-KW"/>
</dbReference>
<dbReference type="Proteomes" id="UP000306753">
    <property type="component" value="Unassembled WGS sequence"/>
</dbReference>
<comment type="caution">
    <text evidence="9">The sequence shown here is derived from an EMBL/GenBank/DDBJ whole genome shotgun (WGS) entry which is preliminary data.</text>
</comment>
<dbReference type="Pfam" id="PF00355">
    <property type="entry name" value="Rieske"/>
    <property type="match status" value="1"/>
</dbReference>
<evidence type="ECO:0000256" key="7">
    <source>
        <dbReference type="SAM" id="MobiDB-lite"/>
    </source>
</evidence>
<dbReference type="EMBL" id="QLAG01000023">
    <property type="protein sequence ID" value="TLX62333.1"/>
    <property type="molecule type" value="Genomic_DNA"/>
</dbReference>